<protein>
    <submittedName>
        <fullName evidence="2">Uncharacterized protein</fullName>
    </submittedName>
</protein>
<dbReference type="EMBL" id="KK114049">
    <property type="protein sequence ID" value="KFM61597.1"/>
    <property type="molecule type" value="Genomic_DNA"/>
</dbReference>
<name>A0A087T908_STEMI</name>
<organism evidence="2 3">
    <name type="scientific">Stegodyphus mimosarum</name>
    <name type="common">African social velvet spider</name>
    <dbReference type="NCBI Taxonomy" id="407821"/>
    <lineage>
        <taxon>Eukaryota</taxon>
        <taxon>Metazoa</taxon>
        <taxon>Ecdysozoa</taxon>
        <taxon>Arthropoda</taxon>
        <taxon>Chelicerata</taxon>
        <taxon>Arachnida</taxon>
        <taxon>Araneae</taxon>
        <taxon>Araneomorphae</taxon>
        <taxon>Entelegynae</taxon>
        <taxon>Eresoidea</taxon>
        <taxon>Eresidae</taxon>
        <taxon>Stegodyphus</taxon>
    </lineage>
</organism>
<proteinExistence type="predicted"/>
<evidence type="ECO:0000313" key="3">
    <source>
        <dbReference type="Proteomes" id="UP000054359"/>
    </source>
</evidence>
<sequence length="46" mass="5067">MSGSINTLERMKKSGEVKESFLLSGKTEGIESSLGENESWDSVYKP</sequence>
<feature type="region of interest" description="Disordered" evidence="1">
    <location>
        <begin position="25"/>
        <end position="46"/>
    </location>
</feature>
<feature type="non-terminal residue" evidence="2">
    <location>
        <position position="46"/>
    </location>
</feature>
<evidence type="ECO:0000256" key="1">
    <source>
        <dbReference type="SAM" id="MobiDB-lite"/>
    </source>
</evidence>
<accession>A0A087T908</accession>
<evidence type="ECO:0000313" key="2">
    <source>
        <dbReference type="EMBL" id="KFM61597.1"/>
    </source>
</evidence>
<keyword evidence="3" id="KW-1185">Reference proteome</keyword>
<dbReference type="Proteomes" id="UP000054359">
    <property type="component" value="Unassembled WGS sequence"/>
</dbReference>
<gene>
    <name evidence="2" type="ORF">X975_15486</name>
</gene>
<dbReference type="AlphaFoldDB" id="A0A087T908"/>
<reference evidence="2 3" key="1">
    <citation type="submission" date="2013-11" db="EMBL/GenBank/DDBJ databases">
        <title>Genome sequencing of Stegodyphus mimosarum.</title>
        <authorList>
            <person name="Bechsgaard J."/>
        </authorList>
    </citation>
    <scope>NUCLEOTIDE SEQUENCE [LARGE SCALE GENOMIC DNA]</scope>
</reference>